<comment type="caution">
    <text evidence="2">The sequence shown here is derived from an EMBL/GenBank/DDBJ whole genome shotgun (WGS) entry which is preliminary data.</text>
</comment>
<dbReference type="EMBL" id="BPNN01000076">
    <property type="protein sequence ID" value="GJA65130.1"/>
    <property type="molecule type" value="Genomic_DNA"/>
</dbReference>
<accession>A0AA37CZV4</accession>
<reference evidence="2" key="1">
    <citation type="submission" date="2021-07" db="EMBL/GenBank/DDBJ databases">
        <title>Draft genome sequence of carbapenem-resistant Aeromonas spp. in Japan.</title>
        <authorList>
            <person name="Maehana S."/>
            <person name="Suzuki M."/>
            <person name="Kitasato H."/>
        </authorList>
    </citation>
    <scope>NUCLEOTIDE SEQUENCE</scope>
    <source>
        <strain evidence="1">KAM348</strain>
        <strain evidence="2">KAM351</strain>
    </source>
</reference>
<gene>
    <name evidence="1" type="ORF">KAM348_40560</name>
    <name evidence="2" type="ORF">KAM351_37410</name>
</gene>
<organism evidence="2 3">
    <name type="scientific">Aeromonas caviae</name>
    <name type="common">Aeromonas punctata</name>
    <dbReference type="NCBI Taxonomy" id="648"/>
    <lineage>
        <taxon>Bacteria</taxon>
        <taxon>Pseudomonadati</taxon>
        <taxon>Pseudomonadota</taxon>
        <taxon>Gammaproteobacteria</taxon>
        <taxon>Aeromonadales</taxon>
        <taxon>Aeromonadaceae</taxon>
        <taxon>Aeromonas</taxon>
    </lineage>
</organism>
<dbReference type="AlphaFoldDB" id="A0AA37CZV4"/>
<evidence type="ECO:0000313" key="3">
    <source>
        <dbReference type="Proteomes" id="UP000886934"/>
    </source>
</evidence>
<protein>
    <submittedName>
        <fullName evidence="2">Uncharacterized protein</fullName>
    </submittedName>
</protein>
<evidence type="ECO:0000313" key="1">
    <source>
        <dbReference type="EMBL" id="GJA56633.1"/>
    </source>
</evidence>
<name>A0AA37CZV4_AERCA</name>
<proteinExistence type="predicted"/>
<sequence>MKSPLNLRYQITLSYLFHVAMAMAMGLRTLLDEAQDTEVEAPHSGNTNFFVNLCA</sequence>
<evidence type="ECO:0000313" key="2">
    <source>
        <dbReference type="EMBL" id="GJA65130.1"/>
    </source>
</evidence>
<dbReference type="Proteomes" id="UP000887009">
    <property type="component" value="Unassembled WGS sequence"/>
</dbReference>
<dbReference type="Proteomes" id="UP000886934">
    <property type="component" value="Unassembled WGS sequence"/>
</dbReference>
<dbReference type="EMBL" id="BPNL01000082">
    <property type="protein sequence ID" value="GJA56633.1"/>
    <property type="molecule type" value="Genomic_DNA"/>
</dbReference>